<dbReference type="InterPro" id="IPR025285">
    <property type="entry name" value="DUF4145"/>
</dbReference>
<sequence length="206" mass="23474">MTKYYPPTNKAQQFHCIHCGVYAKQKWDVLYFGYYSTNESPITFCICEHCQEISYWHDGRMIIPAEAPVAPPHPDMPKSIIEEYQEARSIFARSPRAAVALLRLAIQKLMVELGEKGANINADIKTLVSKGLPVQIQQAFDYCRVIGNNAVHPGEINLNDTPEMGQHLFNMLNFIVEDRITRPKHIASLYSQLPEEARNAIEKRDA</sequence>
<accession>A0A4Y9VTJ8</accession>
<protein>
    <recommendedName>
        <fullName evidence="1">DUF4145 domain-containing protein</fullName>
    </recommendedName>
</protein>
<dbReference type="RefSeq" id="WP_135276252.1">
    <property type="nucleotide sequence ID" value="NZ_PQVH01000002.1"/>
</dbReference>
<name>A0A4Y9VTJ8_9PROT</name>
<dbReference type="AlphaFoldDB" id="A0A4Y9VTJ8"/>
<keyword evidence="3" id="KW-1185">Reference proteome</keyword>
<evidence type="ECO:0000259" key="1">
    <source>
        <dbReference type="Pfam" id="PF13643"/>
    </source>
</evidence>
<comment type="caution">
    <text evidence="2">The sequence shown here is derived from an EMBL/GenBank/DDBJ whole genome shotgun (WGS) entry which is preliminary data.</text>
</comment>
<evidence type="ECO:0000313" key="2">
    <source>
        <dbReference type="EMBL" id="TFW72943.1"/>
    </source>
</evidence>
<organism evidence="2 3">
    <name type="scientific">Methylotenera oryzisoli</name>
    <dbReference type="NCBI Taxonomy" id="2080758"/>
    <lineage>
        <taxon>Bacteria</taxon>
        <taxon>Pseudomonadati</taxon>
        <taxon>Pseudomonadota</taxon>
        <taxon>Betaproteobacteria</taxon>
        <taxon>Nitrosomonadales</taxon>
        <taxon>Methylophilaceae</taxon>
        <taxon>Methylotenera</taxon>
    </lineage>
</organism>
<dbReference type="EMBL" id="PQVH01000002">
    <property type="protein sequence ID" value="TFW72943.1"/>
    <property type="molecule type" value="Genomic_DNA"/>
</dbReference>
<reference evidence="2 3" key="1">
    <citation type="submission" date="2018-02" db="EMBL/GenBank/DDBJ databases">
        <title>A novel lanthanide dependent methylotroph, Methylotenera sp. La3113.</title>
        <authorList>
            <person name="Lv H."/>
            <person name="Tani A."/>
        </authorList>
    </citation>
    <scope>NUCLEOTIDE SEQUENCE [LARGE SCALE GENOMIC DNA]</scope>
    <source>
        <strain evidence="2 3">La3113</strain>
    </source>
</reference>
<feature type="domain" description="DUF4145" evidence="1">
    <location>
        <begin position="85"/>
        <end position="164"/>
    </location>
</feature>
<dbReference type="OrthoDB" id="9808624at2"/>
<dbReference type="Proteomes" id="UP000297706">
    <property type="component" value="Unassembled WGS sequence"/>
</dbReference>
<proteinExistence type="predicted"/>
<gene>
    <name evidence="2" type="ORF">C3Y98_00865</name>
</gene>
<dbReference type="Pfam" id="PF13643">
    <property type="entry name" value="DUF4145"/>
    <property type="match status" value="1"/>
</dbReference>
<evidence type="ECO:0000313" key="3">
    <source>
        <dbReference type="Proteomes" id="UP000297706"/>
    </source>
</evidence>